<dbReference type="Pfam" id="PF00339">
    <property type="entry name" value="Arrestin_N"/>
    <property type="match status" value="1"/>
</dbReference>
<name>A0ABP0H167_CLALP</name>
<dbReference type="InterPro" id="IPR014756">
    <property type="entry name" value="Ig_E-set"/>
</dbReference>
<dbReference type="InterPro" id="IPR014752">
    <property type="entry name" value="Arrestin-like_C"/>
</dbReference>
<dbReference type="SMART" id="SM01017">
    <property type="entry name" value="Arrestin_C"/>
    <property type="match status" value="1"/>
</dbReference>
<feature type="domain" description="Arrestin C-terminal-like" evidence="3">
    <location>
        <begin position="178"/>
        <end position="308"/>
    </location>
</feature>
<evidence type="ECO:0000313" key="4">
    <source>
        <dbReference type="EMBL" id="CAK8696976.1"/>
    </source>
</evidence>
<evidence type="ECO:0000256" key="2">
    <source>
        <dbReference type="SAM" id="MobiDB-lite"/>
    </source>
</evidence>
<reference evidence="4 5" key="1">
    <citation type="submission" date="2024-02" db="EMBL/GenBank/DDBJ databases">
        <authorList>
            <person name="Daric V."/>
            <person name="Darras S."/>
        </authorList>
    </citation>
    <scope>NUCLEOTIDE SEQUENCE [LARGE SCALE GENOMIC DNA]</scope>
</reference>
<dbReference type="Gene3D" id="2.60.40.640">
    <property type="match status" value="2"/>
</dbReference>
<comment type="similarity">
    <text evidence="1">Belongs to the arrestin family.</text>
</comment>
<feature type="compositionally biased region" description="Pro residues" evidence="2">
    <location>
        <begin position="339"/>
        <end position="356"/>
    </location>
</feature>
<dbReference type="Pfam" id="PF02752">
    <property type="entry name" value="Arrestin_C"/>
    <property type="match status" value="1"/>
</dbReference>
<dbReference type="InterPro" id="IPR011021">
    <property type="entry name" value="Arrestin-like_N"/>
</dbReference>
<dbReference type="PANTHER" id="PTHR11188:SF176">
    <property type="entry name" value="ARRESTIN DOMAIN-CONTAINING PROTEIN 1"/>
    <property type="match status" value="1"/>
</dbReference>
<dbReference type="InterPro" id="IPR011022">
    <property type="entry name" value="Arrestin_C-like"/>
</dbReference>
<accession>A0ABP0H167</accession>
<comment type="caution">
    <text evidence="4">The sequence shown here is derived from an EMBL/GenBank/DDBJ whole genome shotgun (WGS) entry which is preliminary data.</text>
</comment>
<dbReference type="Proteomes" id="UP001642483">
    <property type="component" value="Unassembled WGS sequence"/>
</dbReference>
<evidence type="ECO:0000259" key="3">
    <source>
        <dbReference type="SMART" id="SM01017"/>
    </source>
</evidence>
<evidence type="ECO:0000313" key="5">
    <source>
        <dbReference type="Proteomes" id="UP001642483"/>
    </source>
</evidence>
<sequence>MGKLKSFFVNFNENKEVYLPGENVSGSVIADLSEPMKLRALRIEFRGKAHVHWTETYSDGKNTHTRHYRGEEDYFKHSVSVYGKESGGNFENSKELPSGESVFPFQFQLPMNLPSSFEGRHGYVRYYVKATIDKPWKFNHNTKRAFTVLDMIDLNENPNAKVPSTANGSKNLCCLCCASGPIQAEVQLDRTGYVPGEFFLINANVENGSNKDLAKTSAALVQQVKFKATSKSKRVSETVAEISGAGVRGRQSIQWSNERLQIPAIPPSMLRHCGIIIITYQLQFSVAVPGPRFNLTVNVPVEIGSVPLQGLTPYNMPAVAAAPTTFQSEVPPVASSSGLPPPEQPSAPAYEPPPPSYAAVYSGTTDIRDNDDNDHLMGERSFAPQYAYYDWSQSAFTYTNPSYK</sequence>
<dbReference type="PANTHER" id="PTHR11188">
    <property type="entry name" value="ARRESTIN DOMAIN CONTAINING PROTEIN"/>
    <property type="match status" value="1"/>
</dbReference>
<dbReference type="SUPFAM" id="SSF81296">
    <property type="entry name" value="E set domains"/>
    <property type="match status" value="2"/>
</dbReference>
<proteinExistence type="inferred from homology"/>
<dbReference type="EMBL" id="CAWYQH010000163">
    <property type="protein sequence ID" value="CAK8696976.1"/>
    <property type="molecule type" value="Genomic_DNA"/>
</dbReference>
<keyword evidence="5" id="KW-1185">Reference proteome</keyword>
<feature type="region of interest" description="Disordered" evidence="2">
    <location>
        <begin position="330"/>
        <end position="379"/>
    </location>
</feature>
<feature type="compositionally biased region" description="Basic and acidic residues" evidence="2">
    <location>
        <begin position="366"/>
        <end position="378"/>
    </location>
</feature>
<gene>
    <name evidence="4" type="ORF">CVLEPA_LOCUS30270</name>
</gene>
<organism evidence="4 5">
    <name type="scientific">Clavelina lepadiformis</name>
    <name type="common">Light-bulb sea squirt</name>
    <name type="synonym">Ascidia lepadiformis</name>
    <dbReference type="NCBI Taxonomy" id="159417"/>
    <lineage>
        <taxon>Eukaryota</taxon>
        <taxon>Metazoa</taxon>
        <taxon>Chordata</taxon>
        <taxon>Tunicata</taxon>
        <taxon>Ascidiacea</taxon>
        <taxon>Aplousobranchia</taxon>
        <taxon>Clavelinidae</taxon>
        <taxon>Clavelina</taxon>
    </lineage>
</organism>
<protein>
    <recommendedName>
        <fullName evidence="3">Arrestin C-terminal-like domain-containing protein</fullName>
    </recommendedName>
</protein>
<dbReference type="InterPro" id="IPR050357">
    <property type="entry name" value="Arrestin_domain-protein"/>
</dbReference>
<evidence type="ECO:0000256" key="1">
    <source>
        <dbReference type="ARBA" id="ARBA00005298"/>
    </source>
</evidence>